<evidence type="ECO:0000256" key="5">
    <source>
        <dbReference type="ARBA" id="ARBA00022448"/>
    </source>
</evidence>
<proteinExistence type="inferred from homology"/>
<evidence type="ECO:0000313" key="17">
    <source>
        <dbReference type="EMBL" id="AYV97253.1"/>
    </source>
</evidence>
<sequence>MMFLMLIFLMKFNKINPFVMGILLLFYSLNISMTMSMFSNSYWYSYILFLIMIGGILILFIYFISLIANDEMEFTMNMFFYLFLLFFLIMMYMCIIFLKFEKFNFMLLNNFLDIEPLSKMNFLFKNFNQLSLIKLYSSPSNKITLLIIIYLFFVLISIVKICFINNAPLRKWKY</sequence>
<comment type="catalytic activity">
    <reaction evidence="15">
        <text>a ubiquinone + NADH + 5 H(+)(in) = a ubiquinol + NAD(+) + 4 H(+)(out)</text>
        <dbReference type="Rhea" id="RHEA:29091"/>
        <dbReference type="Rhea" id="RHEA-COMP:9565"/>
        <dbReference type="Rhea" id="RHEA-COMP:9566"/>
        <dbReference type="ChEBI" id="CHEBI:15378"/>
        <dbReference type="ChEBI" id="CHEBI:16389"/>
        <dbReference type="ChEBI" id="CHEBI:17976"/>
        <dbReference type="ChEBI" id="CHEBI:57540"/>
        <dbReference type="ChEBI" id="CHEBI:57945"/>
        <dbReference type="EC" id="7.1.1.2"/>
    </reaction>
</comment>
<keyword evidence="6" id="KW-0679">Respiratory chain</keyword>
<evidence type="ECO:0000256" key="16">
    <source>
        <dbReference type="SAM" id="Phobius"/>
    </source>
</evidence>
<dbReference type="GO" id="GO:0008137">
    <property type="term" value="F:NADH dehydrogenase (ubiquinone) activity"/>
    <property type="evidence" value="ECO:0007669"/>
    <property type="project" value="UniProtKB-EC"/>
</dbReference>
<dbReference type="PANTHER" id="PTHR11435:SF1">
    <property type="entry name" value="NADH-UBIQUINONE OXIDOREDUCTASE CHAIN 6"/>
    <property type="match status" value="1"/>
</dbReference>
<dbReference type="EMBL" id="MH422969">
    <property type="protein sequence ID" value="AYV97253.1"/>
    <property type="molecule type" value="Genomic_DNA"/>
</dbReference>
<evidence type="ECO:0000256" key="8">
    <source>
        <dbReference type="ARBA" id="ARBA00022967"/>
    </source>
</evidence>
<keyword evidence="12 17" id="KW-0496">Mitochondrion</keyword>
<dbReference type="EC" id="7.1.1.2" evidence="3"/>
<name>A0A3G5BC83_9HYME</name>
<evidence type="ECO:0000256" key="1">
    <source>
        <dbReference type="ARBA" id="ARBA00004225"/>
    </source>
</evidence>
<protein>
    <recommendedName>
        <fullName evidence="4">NADH-ubiquinone oxidoreductase chain 6</fullName>
        <ecNumber evidence="3">7.1.1.2</ecNumber>
    </recommendedName>
    <alternativeName>
        <fullName evidence="14">NADH dehydrogenase subunit 6</fullName>
    </alternativeName>
</protein>
<feature type="transmembrane region" description="Helical" evidence="16">
    <location>
        <begin position="44"/>
        <end position="67"/>
    </location>
</feature>
<accession>A0A3G5BC83</accession>
<evidence type="ECO:0000256" key="6">
    <source>
        <dbReference type="ARBA" id="ARBA00022660"/>
    </source>
</evidence>
<evidence type="ECO:0000256" key="10">
    <source>
        <dbReference type="ARBA" id="ARBA00022989"/>
    </source>
</evidence>
<evidence type="ECO:0000256" key="7">
    <source>
        <dbReference type="ARBA" id="ARBA00022692"/>
    </source>
</evidence>
<feature type="transmembrane region" description="Helical" evidence="16">
    <location>
        <begin position="79"/>
        <end position="98"/>
    </location>
</feature>
<keyword evidence="7 16" id="KW-0812">Transmembrane</keyword>
<dbReference type="GO" id="GO:0031966">
    <property type="term" value="C:mitochondrial membrane"/>
    <property type="evidence" value="ECO:0007669"/>
    <property type="project" value="UniProtKB-SubCell"/>
</dbReference>
<geneLocation type="mitochondrion" evidence="17"/>
<keyword evidence="8" id="KW-1278">Translocase</keyword>
<evidence type="ECO:0000256" key="15">
    <source>
        <dbReference type="ARBA" id="ARBA00049551"/>
    </source>
</evidence>
<dbReference type="AlphaFoldDB" id="A0A3G5BC83"/>
<gene>
    <name evidence="17" type="primary">nad6</name>
</gene>
<keyword evidence="5" id="KW-0813">Transport</keyword>
<evidence type="ECO:0000256" key="3">
    <source>
        <dbReference type="ARBA" id="ARBA00012944"/>
    </source>
</evidence>
<comment type="similarity">
    <text evidence="2">Belongs to the complex I subunit 6 family.</text>
</comment>
<reference evidence="17" key="2">
    <citation type="submission" date="2018-06" db="EMBL/GenBank/DDBJ databases">
        <authorList>
            <person name="Zheng B."/>
        </authorList>
    </citation>
    <scope>NUCLEOTIDE SEQUENCE</scope>
</reference>
<comment type="subcellular location">
    <subcellularLocation>
        <location evidence="1">Mitochondrion membrane</location>
        <topology evidence="1">Multi-pass membrane protein</topology>
    </subcellularLocation>
</comment>
<evidence type="ECO:0000256" key="2">
    <source>
        <dbReference type="ARBA" id="ARBA00005698"/>
    </source>
</evidence>
<dbReference type="InterPro" id="IPR050269">
    <property type="entry name" value="ComplexI_Subunit6"/>
</dbReference>
<keyword evidence="10 16" id="KW-1133">Transmembrane helix</keyword>
<dbReference type="PANTHER" id="PTHR11435">
    <property type="entry name" value="NADH UBIQUINONE OXIDOREDUCTASE SUBUNIT ND6"/>
    <property type="match status" value="1"/>
</dbReference>
<evidence type="ECO:0000256" key="4">
    <source>
        <dbReference type="ARBA" id="ARBA00021095"/>
    </source>
</evidence>
<feature type="transmembrane region" description="Helical" evidence="16">
    <location>
        <begin position="143"/>
        <end position="163"/>
    </location>
</feature>
<evidence type="ECO:0000256" key="11">
    <source>
        <dbReference type="ARBA" id="ARBA00023027"/>
    </source>
</evidence>
<evidence type="ECO:0000256" key="9">
    <source>
        <dbReference type="ARBA" id="ARBA00022982"/>
    </source>
</evidence>
<evidence type="ECO:0000256" key="14">
    <source>
        <dbReference type="ARBA" id="ARBA00031019"/>
    </source>
</evidence>
<evidence type="ECO:0000256" key="12">
    <source>
        <dbReference type="ARBA" id="ARBA00023128"/>
    </source>
</evidence>
<evidence type="ECO:0000256" key="13">
    <source>
        <dbReference type="ARBA" id="ARBA00023136"/>
    </source>
</evidence>
<keyword evidence="13 16" id="KW-0472">Membrane</keyword>
<keyword evidence="9" id="KW-0249">Electron transport</keyword>
<reference evidence="17" key="1">
    <citation type="journal article" date="2018" name="Int. J. Biol. Macromol.">
        <title>The first two mitochondrial genomes of wood wasps (Hymenoptera: Symphyta): Novel gene rearrangements and higher-level phylogeny of the basal hymenopterans.</title>
        <authorList>
            <person name="Ma Y."/>
            <person name="Zheng B.Y."/>
            <person name="Zhu J.C."/>
            <person name="van Achterberg C."/>
            <person name="Tang P."/>
            <person name="Chen X.X."/>
        </authorList>
    </citation>
    <scope>NUCLEOTIDE SEQUENCE</scope>
</reference>
<keyword evidence="11" id="KW-0520">NAD</keyword>
<organism evidence="17">
    <name type="scientific">Xiphydria sp. ZJUH 2008002</name>
    <dbReference type="NCBI Taxonomy" id="2488325"/>
    <lineage>
        <taxon>Eukaryota</taxon>
        <taxon>Metazoa</taxon>
        <taxon>Ecdysozoa</taxon>
        <taxon>Arthropoda</taxon>
        <taxon>Hexapoda</taxon>
        <taxon>Insecta</taxon>
        <taxon>Pterygota</taxon>
        <taxon>Neoptera</taxon>
        <taxon>Endopterygota</taxon>
        <taxon>Hymenoptera</taxon>
        <taxon>Xiphydrioidea</taxon>
        <taxon>Xiphydriidae</taxon>
        <taxon>Xiphydria</taxon>
    </lineage>
</organism>